<feature type="transmembrane region" description="Helical" evidence="1">
    <location>
        <begin position="9"/>
        <end position="31"/>
    </location>
</feature>
<feature type="transmembrane region" description="Helical" evidence="1">
    <location>
        <begin position="109"/>
        <end position="126"/>
    </location>
</feature>
<dbReference type="AlphaFoldDB" id="A0A516GTY9"/>
<evidence type="ECO:0000313" key="2">
    <source>
        <dbReference type="EMBL" id="QDO94992.1"/>
    </source>
</evidence>
<dbReference type="Proteomes" id="UP000319209">
    <property type="component" value="Chromosome"/>
</dbReference>
<protein>
    <recommendedName>
        <fullName evidence="4">Sugar transporter</fullName>
    </recommendedName>
</protein>
<keyword evidence="3" id="KW-1185">Reference proteome</keyword>
<name>A0A516GTY9_9FLAO</name>
<accession>A0A516GTY9</accession>
<feature type="transmembrane region" description="Helical" evidence="1">
    <location>
        <begin position="57"/>
        <end position="76"/>
    </location>
</feature>
<keyword evidence="1" id="KW-0472">Membrane</keyword>
<evidence type="ECO:0000256" key="1">
    <source>
        <dbReference type="SAM" id="Phobius"/>
    </source>
</evidence>
<evidence type="ECO:0000313" key="3">
    <source>
        <dbReference type="Proteomes" id="UP000319209"/>
    </source>
</evidence>
<organism evidence="2 3">
    <name type="scientific">Formosa sediminum</name>
    <dbReference type="NCBI Taxonomy" id="2594004"/>
    <lineage>
        <taxon>Bacteria</taxon>
        <taxon>Pseudomonadati</taxon>
        <taxon>Bacteroidota</taxon>
        <taxon>Flavobacteriia</taxon>
        <taxon>Flavobacteriales</taxon>
        <taxon>Flavobacteriaceae</taxon>
        <taxon>Formosa</taxon>
    </lineage>
</organism>
<proteinExistence type="predicted"/>
<sequence length="137" mass="15586">MTNASKPPIWFWVVTGFYLLWNGLGVNQYLIQVNNTEAFRSQYTEAQLQEMLNTPTWVMRAYAVAVMAGFLASILLMARRRFAYPIALTSLVAVIAQMSYLFFEVKPPSLIMPILVLVCSVGLVFFSKYSKSKNWIA</sequence>
<evidence type="ECO:0008006" key="4">
    <source>
        <dbReference type="Google" id="ProtNLM"/>
    </source>
</evidence>
<keyword evidence="1" id="KW-1133">Transmembrane helix</keyword>
<gene>
    <name evidence="2" type="ORF">FNB79_13775</name>
</gene>
<dbReference type="RefSeq" id="WP_143381901.1">
    <property type="nucleotide sequence ID" value="NZ_CP041637.1"/>
</dbReference>
<dbReference type="OrthoDB" id="1143964at2"/>
<keyword evidence="1" id="KW-0812">Transmembrane</keyword>
<dbReference type="EMBL" id="CP041637">
    <property type="protein sequence ID" value="QDO94992.1"/>
    <property type="molecule type" value="Genomic_DNA"/>
</dbReference>
<dbReference type="KEGG" id="fop:FNB79_13775"/>
<feature type="transmembrane region" description="Helical" evidence="1">
    <location>
        <begin position="83"/>
        <end position="103"/>
    </location>
</feature>
<reference evidence="2 3" key="1">
    <citation type="submission" date="2019-07" db="EMBL/GenBank/DDBJ databases">
        <title>Genome sequencing for Formosa sp. PS13.</title>
        <authorList>
            <person name="Park S.-J."/>
        </authorList>
    </citation>
    <scope>NUCLEOTIDE SEQUENCE [LARGE SCALE GENOMIC DNA]</scope>
    <source>
        <strain evidence="2 3">PS13</strain>
    </source>
</reference>